<evidence type="ECO:0000313" key="4">
    <source>
        <dbReference type="EMBL" id="CAF9930936.1"/>
    </source>
</evidence>
<dbReference type="EMBL" id="CAJPDS010000057">
    <property type="protein sequence ID" value="CAF9930936.1"/>
    <property type="molecule type" value="Genomic_DNA"/>
</dbReference>
<dbReference type="Gene3D" id="3.40.50.1820">
    <property type="entry name" value="alpha/beta hydrolase"/>
    <property type="match status" value="1"/>
</dbReference>
<dbReference type="OrthoDB" id="2094269at2759"/>
<dbReference type="InterPro" id="IPR005645">
    <property type="entry name" value="FSH-like_dom"/>
</dbReference>
<accession>A0A8H3G0J7</accession>
<protein>
    <recommendedName>
        <fullName evidence="3">Serine hydrolase domain-containing protein</fullName>
    </recommendedName>
</protein>
<feature type="compositionally biased region" description="Acidic residues" evidence="2">
    <location>
        <begin position="268"/>
        <end position="281"/>
    </location>
</feature>
<dbReference type="InterPro" id="IPR029058">
    <property type="entry name" value="AB_hydrolase_fold"/>
</dbReference>
<evidence type="ECO:0000256" key="2">
    <source>
        <dbReference type="SAM" id="MobiDB-lite"/>
    </source>
</evidence>
<comment type="caution">
    <text evidence="4">The sequence shown here is derived from an EMBL/GenBank/DDBJ whole genome shotgun (WGS) entry which is preliminary data.</text>
</comment>
<dbReference type="InterPro" id="IPR050593">
    <property type="entry name" value="LovG"/>
</dbReference>
<gene>
    <name evidence="4" type="ORF">HETSPECPRED_007751</name>
</gene>
<dbReference type="Pfam" id="PF03959">
    <property type="entry name" value="FSH1"/>
    <property type="match status" value="1"/>
</dbReference>
<keyword evidence="5" id="KW-1185">Reference proteome</keyword>
<dbReference type="Proteomes" id="UP000664521">
    <property type="component" value="Unassembled WGS sequence"/>
</dbReference>
<name>A0A8H3G0J7_9LECA</name>
<dbReference type="SUPFAM" id="SSF53474">
    <property type="entry name" value="alpha/beta-Hydrolases"/>
    <property type="match status" value="1"/>
</dbReference>
<organism evidence="4 5">
    <name type="scientific">Heterodermia speciosa</name>
    <dbReference type="NCBI Taxonomy" id="116794"/>
    <lineage>
        <taxon>Eukaryota</taxon>
        <taxon>Fungi</taxon>
        <taxon>Dikarya</taxon>
        <taxon>Ascomycota</taxon>
        <taxon>Pezizomycotina</taxon>
        <taxon>Lecanoromycetes</taxon>
        <taxon>OSLEUM clade</taxon>
        <taxon>Lecanoromycetidae</taxon>
        <taxon>Caliciales</taxon>
        <taxon>Physciaceae</taxon>
        <taxon>Heterodermia</taxon>
    </lineage>
</organism>
<keyword evidence="1" id="KW-0378">Hydrolase</keyword>
<proteinExistence type="predicted"/>
<feature type="domain" description="Serine hydrolase" evidence="3">
    <location>
        <begin position="10"/>
        <end position="248"/>
    </location>
</feature>
<dbReference type="AlphaFoldDB" id="A0A8H3G0J7"/>
<dbReference type="GO" id="GO:0005634">
    <property type="term" value="C:nucleus"/>
    <property type="evidence" value="ECO:0007669"/>
    <property type="project" value="TreeGrafter"/>
</dbReference>
<dbReference type="GO" id="GO:0019748">
    <property type="term" value="P:secondary metabolic process"/>
    <property type="evidence" value="ECO:0007669"/>
    <property type="project" value="TreeGrafter"/>
</dbReference>
<evidence type="ECO:0000256" key="1">
    <source>
        <dbReference type="ARBA" id="ARBA00022801"/>
    </source>
</evidence>
<dbReference type="PANTHER" id="PTHR48070:SF6">
    <property type="entry name" value="ESTERASE OVCA2"/>
    <property type="match status" value="1"/>
</dbReference>
<evidence type="ECO:0000313" key="5">
    <source>
        <dbReference type="Proteomes" id="UP000664521"/>
    </source>
</evidence>
<evidence type="ECO:0000259" key="3">
    <source>
        <dbReference type="Pfam" id="PF03959"/>
    </source>
</evidence>
<dbReference type="GO" id="GO:0005737">
    <property type="term" value="C:cytoplasm"/>
    <property type="evidence" value="ECO:0007669"/>
    <property type="project" value="TreeGrafter"/>
</dbReference>
<sequence>MSSAATTDPQPLRILLLHGYTQSGPLFSAKTRALYKAFQKSFSPRSIQFSYPTGPHRLRATDIPGFSPDQADSAENDSKGEVEAYGWWQRKDSTGAGIVYNGIEEGLAAIAKCIREEGPFDGVIGFSQGATAAGMVAGLLEGEYRLRGFEETEKAGGMKYPESFWGEDGLVQPPLKFAIVYSGFRAPGERYDGFYKPRIKTKLLHFIGQLDTVVEEERSRGLVACCEEEKVVVHPGGHFLPSQRPWLDACVVFVREALEGDKKRDTREEEEESVEDMDVPF</sequence>
<dbReference type="PANTHER" id="PTHR48070">
    <property type="entry name" value="ESTERASE OVCA2"/>
    <property type="match status" value="1"/>
</dbReference>
<dbReference type="GO" id="GO:0016787">
    <property type="term" value="F:hydrolase activity"/>
    <property type="evidence" value="ECO:0007669"/>
    <property type="project" value="UniProtKB-KW"/>
</dbReference>
<reference evidence="4" key="1">
    <citation type="submission" date="2021-03" db="EMBL/GenBank/DDBJ databases">
        <authorList>
            <person name="Tagirdzhanova G."/>
        </authorList>
    </citation>
    <scope>NUCLEOTIDE SEQUENCE</scope>
</reference>
<feature type="region of interest" description="Disordered" evidence="2">
    <location>
        <begin position="261"/>
        <end position="281"/>
    </location>
</feature>